<evidence type="ECO:0000313" key="1">
    <source>
        <dbReference type="EMBL" id="AXH71359.1"/>
    </source>
</evidence>
<proteinExistence type="predicted"/>
<gene>
    <name evidence="1" type="ORF">P119_gp10</name>
</gene>
<protein>
    <submittedName>
        <fullName evidence="1">Integrase</fullName>
    </submittedName>
</protein>
<reference evidence="1 2" key="1">
    <citation type="journal article" date="2019" name="Environ. Microbiol.">
        <title>Pelagiphages in the Podoviridae family integrate into host genomes.</title>
        <authorList>
            <person name="Zhao Y."/>
            <person name="Qin F."/>
            <person name="Zhang R."/>
            <person name="Giovannoni S.J."/>
            <person name="Zhang Z."/>
            <person name="Sun J."/>
            <person name="Du S."/>
            <person name="Rensing C."/>
        </authorList>
    </citation>
    <scope>NUCLEOTIDE SEQUENCE [LARGE SCALE GENOMIC DNA]</scope>
</reference>
<name>A0AC59HC57_9CAUD</name>
<organism evidence="1 2">
    <name type="scientific">Pelagibacter phage HTVC119P</name>
    <dbReference type="NCBI Taxonomy" id="2283020"/>
    <lineage>
        <taxon>Viruses</taxon>
        <taxon>Duplodnaviria</taxon>
        <taxon>Heunggongvirae</taxon>
        <taxon>Uroviricota</taxon>
        <taxon>Caudoviricetes</taxon>
        <taxon>Autographivirales</taxon>
        <taxon>Votkovvirus</taxon>
    </lineage>
</organism>
<evidence type="ECO:0000313" key="2">
    <source>
        <dbReference type="Proteomes" id="UP000317351"/>
    </source>
</evidence>
<dbReference type="Proteomes" id="UP000317351">
    <property type="component" value="Segment"/>
</dbReference>
<accession>A0AC59HC57</accession>
<sequence>MAYRQRNKGFQLDITHKGKRYRTQILGDATDAKAAEAHCEKGLNEGKSWLHICKELDLARKDLSIHAIFTQMQHKWTDACGLRTAKNVVEQIGIHKKITTIDEEVIDNLIEDWKSNGNADSTCNRKLAALSKILSHAKKRNYIKSKPEIEWFIEGQGRIRYFKHEEENRFLAALYSERYNDVADLVAFGNDCGGRKSELKRIDQERDIDGRMLTIMTTKAKAPFPRYIELTDRAIKILKRSGRYPFANISDEHLRKAWNFGKIKLGLQDDKQFTFHCTRHTFASRLVQANIGITVIQELMGHKTIKMTLRYAHLAPRNKTEARKALENTSDQSGDQVAKVIGF</sequence>
<dbReference type="EMBL" id="MH598806">
    <property type="protein sequence ID" value="AXH71359.1"/>
    <property type="molecule type" value="Genomic_DNA"/>
</dbReference>